<proteinExistence type="predicted"/>
<dbReference type="CDD" id="cd09154">
    <property type="entry name" value="PLDc_SMU_988_like_1"/>
    <property type="match status" value="1"/>
</dbReference>
<accession>A0A9D9EPR0</accession>
<dbReference type="Proteomes" id="UP000823616">
    <property type="component" value="Unassembled WGS sequence"/>
</dbReference>
<dbReference type="SUPFAM" id="SSF56024">
    <property type="entry name" value="Phospholipase D/nuclease"/>
    <property type="match status" value="2"/>
</dbReference>
<evidence type="ECO:0000259" key="7">
    <source>
        <dbReference type="PROSITE" id="PS50035"/>
    </source>
</evidence>
<evidence type="ECO:0000256" key="4">
    <source>
        <dbReference type="ARBA" id="ARBA00022989"/>
    </source>
</evidence>
<dbReference type="GO" id="GO:0030572">
    <property type="term" value="F:phosphatidyltransferase activity"/>
    <property type="evidence" value="ECO:0007669"/>
    <property type="project" value="UniProtKB-ARBA"/>
</dbReference>
<evidence type="ECO:0000256" key="6">
    <source>
        <dbReference type="SAM" id="Phobius"/>
    </source>
</evidence>
<keyword evidence="5 6" id="KW-0472">Membrane</keyword>
<dbReference type="PANTHER" id="PTHR21248:SF22">
    <property type="entry name" value="PHOSPHOLIPASE D"/>
    <property type="match status" value="1"/>
</dbReference>
<dbReference type="PROSITE" id="PS50035">
    <property type="entry name" value="PLD"/>
    <property type="match status" value="2"/>
</dbReference>
<dbReference type="InterPro" id="IPR027379">
    <property type="entry name" value="CLS_N"/>
</dbReference>
<evidence type="ECO:0000256" key="2">
    <source>
        <dbReference type="ARBA" id="ARBA00022475"/>
    </source>
</evidence>
<dbReference type="Pfam" id="PF13396">
    <property type="entry name" value="PLDc_N"/>
    <property type="match status" value="1"/>
</dbReference>
<feature type="transmembrane region" description="Helical" evidence="6">
    <location>
        <begin position="21"/>
        <end position="48"/>
    </location>
</feature>
<dbReference type="SMART" id="SM00155">
    <property type="entry name" value="PLDc"/>
    <property type="match status" value="2"/>
</dbReference>
<dbReference type="EMBL" id="JADIMS010000083">
    <property type="protein sequence ID" value="MBO8450455.1"/>
    <property type="molecule type" value="Genomic_DNA"/>
</dbReference>
<comment type="caution">
    <text evidence="8">The sequence shown here is derived from an EMBL/GenBank/DDBJ whole genome shotgun (WGS) entry which is preliminary data.</text>
</comment>
<reference evidence="8" key="1">
    <citation type="submission" date="2020-10" db="EMBL/GenBank/DDBJ databases">
        <authorList>
            <person name="Gilroy R."/>
        </authorList>
    </citation>
    <scope>NUCLEOTIDE SEQUENCE</scope>
    <source>
        <strain evidence="8">B3-4054</strain>
    </source>
</reference>
<comment type="subcellular location">
    <subcellularLocation>
        <location evidence="1">Cell membrane</location>
        <topology evidence="1">Multi-pass membrane protein</topology>
    </subcellularLocation>
</comment>
<organism evidence="8 9">
    <name type="scientific">Candidatus Avitreponema avistercoris</name>
    <dbReference type="NCBI Taxonomy" id="2840705"/>
    <lineage>
        <taxon>Bacteria</taxon>
        <taxon>Pseudomonadati</taxon>
        <taxon>Spirochaetota</taxon>
        <taxon>Spirochaetia</taxon>
        <taxon>Spirochaetales</taxon>
        <taxon>Candidatus Avitreponema</taxon>
    </lineage>
</organism>
<dbReference type="Pfam" id="PF13091">
    <property type="entry name" value="PLDc_2"/>
    <property type="match status" value="2"/>
</dbReference>
<dbReference type="AlphaFoldDB" id="A0A9D9EPR0"/>
<evidence type="ECO:0000313" key="8">
    <source>
        <dbReference type="EMBL" id="MBO8450455.1"/>
    </source>
</evidence>
<evidence type="ECO:0000313" key="9">
    <source>
        <dbReference type="Proteomes" id="UP000823616"/>
    </source>
</evidence>
<dbReference type="PANTHER" id="PTHR21248">
    <property type="entry name" value="CARDIOLIPIN SYNTHASE"/>
    <property type="match status" value="1"/>
</dbReference>
<sequence>MENGKRDGEEGLRLLKNRGNGFFRLIFSRLGLFLFLVALQLFALFSIFRWFAGVLPYILGGTTLYTVVMVLYLLNTRLDPTAKITWLVIVILFPVFGAVLYWFTTLEIGHRALKIRIARINGKTKDRIPQDPAVQSRLEEKDPGAASLALYLRRNACHPVYENNDVTFFPLGEYKWMEMLRQLEQARSFIFLEYFIVDEGLMWGKVLEILARKAKEGVDVRVMYDGTCAFSTLPYNYPERLEKLGIRSKMFAPLVPMLSTHYNFRDHRKILVIDGHTAFTGGVNLADEYINHIVKHGHWKDTAVMLKGDAVRSFTLMFLQMWIVDEKLPDPDFARFLSVPAPSAEQSAGFVLPYGDSPLDDDRIGERVYMDILNRARRYVHIMSPYLILDGEMETALKFAAERGVDVRLILPGIPDKTAPYSLAKSHYASLLDSGVRIYEYTPGFVHAKMFVSDGREGVVGTINLDYRSLYHHFECAVWMYGTPCLADMENDFRSTLLQCREVTRATVKKEKRTLKLMGAVLKAVAPLM</sequence>
<dbReference type="GO" id="GO:0005886">
    <property type="term" value="C:plasma membrane"/>
    <property type="evidence" value="ECO:0007669"/>
    <property type="project" value="UniProtKB-SubCell"/>
</dbReference>
<evidence type="ECO:0000256" key="1">
    <source>
        <dbReference type="ARBA" id="ARBA00004651"/>
    </source>
</evidence>
<name>A0A9D9EPR0_9SPIR</name>
<feature type="transmembrane region" description="Helical" evidence="6">
    <location>
        <begin position="54"/>
        <end position="74"/>
    </location>
</feature>
<keyword evidence="3 6" id="KW-0812">Transmembrane</keyword>
<keyword evidence="4 6" id="KW-1133">Transmembrane helix</keyword>
<feature type="transmembrane region" description="Helical" evidence="6">
    <location>
        <begin position="86"/>
        <end position="104"/>
    </location>
</feature>
<feature type="domain" description="PLD phosphodiesterase" evidence="7">
    <location>
        <begin position="262"/>
        <end position="289"/>
    </location>
</feature>
<dbReference type="GO" id="GO:0032049">
    <property type="term" value="P:cardiolipin biosynthetic process"/>
    <property type="evidence" value="ECO:0007669"/>
    <property type="project" value="UniProtKB-ARBA"/>
</dbReference>
<dbReference type="InterPro" id="IPR001736">
    <property type="entry name" value="PLipase_D/transphosphatidylase"/>
</dbReference>
<protein>
    <submittedName>
        <fullName evidence="8">PLDc N-terminal domain-containing protein</fullName>
    </submittedName>
</protein>
<evidence type="ECO:0000256" key="5">
    <source>
        <dbReference type="ARBA" id="ARBA00023136"/>
    </source>
</evidence>
<feature type="domain" description="PLD phosphodiesterase" evidence="7">
    <location>
        <begin position="442"/>
        <end position="469"/>
    </location>
</feature>
<dbReference type="Gene3D" id="3.30.870.10">
    <property type="entry name" value="Endonuclease Chain A"/>
    <property type="match status" value="2"/>
</dbReference>
<evidence type="ECO:0000256" key="3">
    <source>
        <dbReference type="ARBA" id="ARBA00022692"/>
    </source>
</evidence>
<dbReference type="CDD" id="cd09160">
    <property type="entry name" value="PLDc_SMU_988_like_2"/>
    <property type="match status" value="1"/>
</dbReference>
<keyword evidence="2" id="KW-1003">Cell membrane</keyword>
<dbReference type="InterPro" id="IPR025202">
    <property type="entry name" value="PLD-like_dom"/>
</dbReference>
<reference evidence="8" key="2">
    <citation type="journal article" date="2021" name="PeerJ">
        <title>Extensive microbial diversity within the chicken gut microbiome revealed by metagenomics and culture.</title>
        <authorList>
            <person name="Gilroy R."/>
            <person name="Ravi A."/>
            <person name="Getino M."/>
            <person name="Pursley I."/>
            <person name="Horton D.L."/>
            <person name="Alikhan N.F."/>
            <person name="Baker D."/>
            <person name="Gharbi K."/>
            <person name="Hall N."/>
            <person name="Watson M."/>
            <person name="Adriaenssens E.M."/>
            <person name="Foster-Nyarko E."/>
            <person name="Jarju S."/>
            <person name="Secka A."/>
            <person name="Antonio M."/>
            <person name="Oren A."/>
            <person name="Chaudhuri R.R."/>
            <person name="La Ragione R."/>
            <person name="Hildebrand F."/>
            <person name="Pallen M.J."/>
        </authorList>
    </citation>
    <scope>NUCLEOTIDE SEQUENCE</scope>
    <source>
        <strain evidence="8">B3-4054</strain>
    </source>
</reference>
<gene>
    <name evidence="8" type="ORF">IAA96_05045</name>
</gene>